<dbReference type="OrthoDB" id="44736at2759"/>
<dbReference type="SUPFAM" id="SSF101478">
    <property type="entry name" value="ADP-ribosylglycohydrolase"/>
    <property type="match status" value="1"/>
</dbReference>
<evidence type="ECO:0000256" key="2">
    <source>
        <dbReference type="ARBA" id="ARBA00022723"/>
    </source>
</evidence>
<dbReference type="Gene3D" id="2.60.120.560">
    <property type="entry name" value="Exo-inulinase, domain 1"/>
    <property type="match status" value="1"/>
</dbReference>
<evidence type="ECO:0000256" key="4">
    <source>
        <dbReference type="PIRSR" id="PIRSR605502-1"/>
    </source>
</evidence>
<dbReference type="InterPro" id="IPR036705">
    <property type="entry name" value="Ribosyl_crysJ1_sf"/>
</dbReference>
<feature type="binding site" evidence="4">
    <location>
        <position position="285"/>
    </location>
    <ligand>
        <name>Mg(2+)</name>
        <dbReference type="ChEBI" id="CHEBI:18420"/>
        <label>1</label>
    </ligand>
</feature>
<dbReference type="InterPro" id="IPR050613">
    <property type="entry name" value="Sec_Metabolite_Reg"/>
</dbReference>
<evidence type="ECO:0000256" key="1">
    <source>
        <dbReference type="ARBA" id="ARBA00004123"/>
    </source>
</evidence>
<feature type="binding site" evidence="4">
    <location>
        <position position="287"/>
    </location>
    <ligand>
        <name>Mg(2+)</name>
        <dbReference type="ChEBI" id="CHEBI:18420"/>
        <label>1</label>
    </ligand>
</feature>
<dbReference type="Proteomes" id="UP000554235">
    <property type="component" value="Unassembled WGS sequence"/>
</dbReference>
<keyword evidence="4" id="KW-0460">Magnesium</keyword>
<protein>
    <submittedName>
        <fullName evidence="7">Adp-ribosylation crystallin j1</fullName>
    </submittedName>
</protein>
<feature type="region of interest" description="Disordered" evidence="5">
    <location>
        <begin position="777"/>
        <end position="798"/>
    </location>
</feature>
<dbReference type="Pfam" id="PF04082">
    <property type="entry name" value="Fungal_trans"/>
    <property type="match status" value="1"/>
</dbReference>
<dbReference type="PANTHER" id="PTHR31001:SF50">
    <property type="entry name" value="ZN(II)2CYS6 TRANSCRIPTION FACTOR (EUROFUNG)"/>
    <property type="match status" value="1"/>
</dbReference>
<comment type="caution">
    <text evidence="7">The sequence shown here is derived from an EMBL/GenBank/DDBJ whole genome shotgun (WGS) entry which is preliminary data.</text>
</comment>
<evidence type="ECO:0000313" key="8">
    <source>
        <dbReference type="Proteomes" id="UP000554235"/>
    </source>
</evidence>
<sequence length="1467" mass="164199">MSSLPEDYLHRVYAGVLGKLVGVYLGRPFENWTYQEIQERLGDINYYVHDKLGVPLVVIDDDVSGTFAFVRALEEHGVRADLSSEEIGKTWLNQVIERRSIFWWGGNGISTEHTTFLNLKKGIPAPLSGAASTNGLTMAEQIGAQIFIDGWAMVAPGNPALASQLAEAAARVSHDGEAVNAAKLWAAMEAEAFISKDIDHLLEVGLKVIPTESLIAKMIADVRSWAKQDGDWKQTRQRIEDNYGYDKYLGICHVIPNHAIMIMSLLYGGHDFHKAMHIINTCGWDTDCNSGNVACLVALMQGLAGFEGGPDWLGPLADRAIISSADNGYSINNAARIAYDIANLGRRLSGHSEIQPPKDGAQFHFSLPGSVQGFQATTHSNLVHVSQSQDHGIDSLGIQIKGLADSNDPVEVMTETFTPLDILQVNRNYEMMASPLVYPGQLLKAELGAAKSNTASSVVCLRIKAYNEDDDLVTVDSSSIVLEPGKQVVLEWTIPHRLQNWPIQQIGLAIATTKGSPALDGAVFLHSLRWDGAPRICLKRPTSNSQSFWRRAWVSSVDKMHTDMGPSFFIAQDRGEGILSQGTRDWVDYNAVVSNFVVNLGGPMGVAARVQGLNRYYALMFTKGKRISLVKAKDEKRIELASKDFDWKSDVKYDVHLTVRGSNIEGQVGDVKLTAVDGDYAGGASAWMEAFTSTPYHPNWERQSYPGRQQLTTLNILITASVRPDSSITEAVPSAVVARGRSECIFPKSRRAPVRQKRATRSRDEELLKSLRRLERRLQSTEMPGSTQAHGPLVVDDNRLEEPAPLNEETMLSNKVVVKREEPARLVLDQDRSRYISNNFWASMSREIEEMRDILDGSSSSEQEDDQDHDRQQERDTPSSRLSQNSGGLFIFSPTASPQTLQSLYPSSSDLLTIFDVFQENVDPVARIFHCPTLRTTVAEALPLLDGSLDRHTEVVLFSISYAALTSLNEPDCQRLFGEERRVMLPRYRHAVEQSLARARFLDSQNLAVLASLVLFLICVRRHDSSRFVSSLLGVVIRNAQAMGLHRDGTNFQLSPYETEMRRRIWWHICVLDIRASEDHGCDPSIYDQTYDTRFPLNINDEDISPQNTLPPPERSAGSDMIFCLLRFEVAVALRKLNYPAPVGSREPELSVSQKRRMVEAIEKRFHERYISRCDITKPFDWVSATWARLMLAKMWLATSNPLQFQDGGGSNMPPDLRNLAFEKSVEVLELSDVLETGHRAARWRWLFLTHVQWHAVVCVLAHLCIRPANELVHRAWLVIYRVCERWPSYMGSKKGMLWKPIRRLMDRAQQTRVFSEPSSRNETGQNYSRVPEILTSHSTPQTLTPQPVITQKTSGSTADQAEDGVDILSASHSDTSWTLSASIARQHDRRSQGFPTDLIDNTTVESTFDRLDPHGMDDFLNPQSLRSDWSDILHKLQLGFQEDGDVANTDPADAMQGYGMNFWDTL</sequence>
<dbReference type="GO" id="GO:0008270">
    <property type="term" value="F:zinc ion binding"/>
    <property type="evidence" value="ECO:0007669"/>
    <property type="project" value="InterPro"/>
</dbReference>
<dbReference type="InterPro" id="IPR005502">
    <property type="entry name" value="Ribosyl_crysJ1"/>
</dbReference>
<dbReference type="PANTHER" id="PTHR31001">
    <property type="entry name" value="UNCHARACTERIZED TRANSCRIPTIONAL REGULATORY PROTEIN"/>
    <property type="match status" value="1"/>
</dbReference>
<organism evidence="7 8">
    <name type="scientific">Fusarium albosuccineum</name>
    <dbReference type="NCBI Taxonomy" id="1237068"/>
    <lineage>
        <taxon>Eukaryota</taxon>
        <taxon>Fungi</taxon>
        <taxon>Dikarya</taxon>
        <taxon>Ascomycota</taxon>
        <taxon>Pezizomycotina</taxon>
        <taxon>Sordariomycetes</taxon>
        <taxon>Hypocreomycetidae</taxon>
        <taxon>Hypocreales</taxon>
        <taxon>Nectriaceae</taxon>
        <taxon>Fusarium</taxon>
        <taxon>Fusarium decemcellulare species complex</taxon>
    </lineage>
</organism>
<dbReference type="InterPro" id="IPR007219">
    <property type="entry name" value="XnlR_reg_dom"/>
</dbReference>
<feature type="domain" description="Xylanolytic transcriptional activator regulatory" evidence="6">
    <location>
        <begin position="1029"/>
        <end position="1102"/>
    </location>
</feature>
<evidence type="ECO:0000313" key="7">
    <source>
        <dbReference type="EMBL" id="KAF4467708.1"/>
    </source>
</evidence>
<keyword evidence="3" id="KW-0539">Nucleus</keyword>
<dbReference type="SMART" id="SM00906">
    <property type="entry name" value="Fungal_trans"/>
    <property type="match status" value="1"/>
</dbReference>
<reference evidence="7 8" key="1">
    <citation type="submission" date="2020-01" db="EMBL/GenBank/DDBJ databases">
        <title>Identification and distribution of gene clusters putatively required for synthesis of sphingolipid metabolism inhibitors in phylogenetically diverse species of the filamentous fungus Fusarium.</title>
        <authorList>
            <person name="Kim H.-S."/>
            <person name="Busman M."/>
            <person name="Brown D.W."/>
            <person name="Divon H."/>
            <person name="Uhlig S."/>
            <person name="Proctor R.H."/>
        </authorList>
    </citation>
    <scope>NUCLEOTIDE SEQUENCE [LARGE SCALE GENOMIC DNA]</scope>
    <source>
        <strain evidence="7 8">NRRL 20459</strain>
    </source>
</reference>
<gene>
    <name evidence="7" type="ORF">FALBO_5410</name>
</gene>
<dbReference type="GO" id="GO:0005634">
    <property type="term" value="C:nucleus"/>
    <property type="evidence" value="ECO:0007669"/>
    <property type="project" value="UniProtKB-SubCell"/>
</dbReference>
<feature type="compositionally biased region" description="Basic and acidic residues" evidence="5">
    <location>
        <begin position="868"/>
        <end position="878"/>
    </location>
</feature>
<comment type="subcellular location">
    <subcellularLocation>
        <location evidence="1">Nucleus</location>
    </subcellularLocation>
</comment>
<keyword evidence="8" id="KW-1185">Reference proteome</keyword>
<name>A0A8H4LGJ3_9HYPO</name>
<dbReference type="GO" id="GO:0003677">
    <property type="term" value="F:DNA binding"/>
    <property type="evidence" value="ECO:0007669"/>
    <property type="project" value="InterPro"/>
</dbReference>
<dbReference type="GO" id="GO:0006351">
    <property type="term" value="P:DNA-templated transcription"/>
    <property type="evidence" value="ECO:0007669"/>
    <property type="project" value="InterPro"/>
</dbReference>
<feature type="region of interest" description="Disordered" evidence="5">
    <location>
        <begin position="856"/>
        <end position="888"/>
    </location>
</feature>
<proteinExistence type="predicted"/>
<feature type="binding site" evidence="4">
    <location>
        <position position="62"/>
    </location>
    <ligand>
        <name>Mg(2+)</name>
        <dbReference type="ChEBI" id="CHEBI:18420"/>
        <label>1</label>
    </ligand>
</feature>
<feature type="compositionally biased region" description="Polar residues" evidence="5">
    <location>
        <begin position="1338"/>
        <end position="1360"/>
    </location>
</feature>
<keyword evidence="2 4" id="KW-0479">Metal-binding</keyword>
<dbReference type="Pfam" id="PF03747">
    <property type="entry name" value="ADP_ribosyl_GH"/>
    <property type="match status" value="1"/>
</dbReference>
<dbReference type="EMBL" id="JAADYS010000703">
    <property type="protein sequence ID" value="KAF4467708.1"/>
    <property type="molecule type" value="Genomic_DNA"/>
</dbReference>
<evidence type="ECO:0000259" key="6">
    <source>
        <dbReference type="SMART" id="SM00906"/>
    </source>
</evidence>
<comment type="cofactor">
    <cofactor evidence="4">
        <name>Mg(2+)</name>
        <dbReference type="ChEBI" id="CHEBI:18420"/>
    </cofactor>
    <text evidence="4">Binds 2 magnesium ions per subunit.</text>
</comment>
<evidence type="ECO:0000256" key="3">
    <source>
        <dbReference type="ARBA" id="ARBA00023242"/>
    </source>
</evidence>
<evidence type="ECO:0000256" key="5">
    <source>
        <dbReference type="SAM" id="MobiDB-lite"/>
    </source>
</evidence>
<dbReference type="CDD" id="cd12148">
    <property type="entry name" value="fungal_TF_MHR"/>
    <property type="match status" value="1"/>
</dbReference>
<feature type="binding site" evidence="4">
    <location>
        <position position="61"/>
    </location>
    <ligand>
        <name>Mg(2+)</name>
        <dbReference type="ChEBI" id="CHEBI:18420"/>
        <label>1</label>
    </ligand>
</feature>
<accession>A0A8H4LGJ3</accession>
<feature type="region of interest" description="Disordered" evidence="5">
    <location>
        <begin position="1338"/>
        <end position="1361"/>
    </location>
</feature>
<dbReference type="Gene3D" id="1.10.4080.10">
    <property type="entry name" value="ADP-ribosylation/Crystallin J1"/>
    <property type="match status" value="1"/>
</dbReference>